<dbReference type="InterPro" id="IPR015943">
    <property type="entry name" value="WD40/YVTN_repeat-like_dom_sf"/>
</dbReference>
<dbReference type="InterPro" id="IPR001680">
    <property type="entry name" value="WD40_rpt"/>
</dbReference>
<dbReference type="Gene3D" id="2.130.10.10">
    <property type="entry name" value="YVTN repeat-like/Quinoprotein amine dehydrogenase"/>
    <property type="match status" value="2"/>
</dbReference>
<evidence type="ECO:0000256" key="7">
    <source>
        <dbReference type="PROSITE-ProRule" id="PRU00221"/>
    </source>
</evidence>
<dbReference type="InterPro" id="IPR036322">
    <property type="entry name" value="WD40_repeat_dom_sf"/>
</dbReference>
<feature type="compositionally biased region" description="Polar residues" evidence="8">
    <location>
        <begin position="274"/>
        <end position="283"/>
    </location>
</feature>
<feature type="region of interest" description="Disordered" evidence="8">
    <location>
        <begin position="381"/>
        <end position="424"/>
    </location>
</feature>
<evidence type="ECO:0000256" key="4">
    <source>
        <dbReference type="ARBA" id="ARBA00037931"/>
    </source>
</evidence>
<dbReference type="PANTHER" id="PTHR19854:SF1">
    <property type="entry name" value="GUANINE NUCLEOTIDE-BINDING PROTEIN SUBUNIT BETA-LIKE PROTEIN 1"/>
    <property type="match status" value="1"/>
</dbReference>
<feature type="compositionally biased region" description="Low complexity" evidence="8">
    <location>
        <begin position="289"/>
        <end position="301"/>
    </location>
</feature>
<keyword evidence="2" id="KW-0677">Repeat</keyword>
<keyword evidence="10" id="KW-1185">Reference proteome</keyword>
<evidence type="ECO:0000256" key="2">
    <source>
        <dbReference type="ARBA" id="ARBA00022737"/>
    </source>
</evidence>
<comment type="similarity">
    <text evidence="4">Belongs to the WD repeat ASA1 family.</text>
</comment>
<feature type="repeat" description="WD" evidence="7">
    <location>
        <begin position="451"/>
        <end position="466"/>
    </location>
</feature>
<dbReference type="InterPro" id="IPR019775">
    <property type="entry name" value="WD40_repeat_CS"/>
</dbReference>
<dbReference type="SUPFAM" id="SSF50978">
    <property type="entry name" value="WD40 repeat-like"/>
    <property type="match status" value="1"/>
</dbReference>
<dbReference type="PROSITE" id="PS00678">
    <property type="entry name" value="WD_REPEATS_1"/>
    <property type="match status" value="2"/>
</dbReference>
<comment type="caution">
    <text evidence="9">The sequence shown here is derived from an EMBL/GenBank/DDBJ whole genome shotgun (WGS) entry which is preliminary data.</text>
</comment>
<evidence type="ECO:0000313" key="10">
    <source>
        <dbReference type="Proteomes" id="UP001583172"/>
    </source>
</evidence>
<feature type="region of interest" description="Disordered" evidence="8">
    <location>
        <begin position="258"/>
        <end position="317"/>
    </location>
</feature>
<dbReference type="Proteomes" id="UP001583172">
    <property type="component" value="Unassembled WGS sequence"/>
</dbReference>
<protein>
    <recommendedName>
        <fullName evidence="6">ASTRA-associated protein 1</fullName>
    </recommendedName>
</protein>
<feature type="repeat" description="WD" evidence="7">
    <location>
        <begin position="14"/>
        <end position="47"/>
    </location>
</feature>
<proteinExistence type="inferred from homology"/>
<evidence type="ECO:0000256" key="1">
    <source>
        <dbReference type="ARBA" id="ARBA00022574"/>
    </source>
</evidence>
<comment type="function">
    <text evidence="3">Component of the ASTRA complex involved in chromatin remodeling.</text>
</comment>
<dbReference type="PROSITE" id="PS50082">
    <property type="entry name" value="WD_REPEATS_2"/>
    <property type="match status" value="2"/>
</dbReference>
<feature type="compositionally biased region" description="Basic and acidic residues" evidence="8">
    <location>
        <begin position="391"/>
        <end position="400"/>
    </location>
</feature>
<dbReference type="PROSITE" id="PS50294">
    <property type="entry name" value="WD_REPEATS_REGION"/>
    <property type="match status" value="1"/>
</dbReference>
<sequence>MATDGRPAQPKSILRGHKAQVHAAAFVRGNERLVTGDADGFVIAWDLAIMRPRAVWQAHDNAILGIAGLGRDRLITHGRDNKLIVWKFTADEEMRLSTCVPLDVSPEPRPQPWMFHMLTVNTMNFCAFSHCPASPLENSHDPAEVLVAVPNTLASEAIDIFHLPSQTLQHTIKLGEKNGMVMALSLLHLAGILTLVAGYENGMAMVAQLDPQGTWNIKYQAQPHSQPILSLDVSPSRDYFLTSGADAIIAKHPLPPAPTVPLPATPTTPLTPADTSKPTTSSGCKDPSKSLLAAALSNSTPPAKPTPAPTAPDIQTQPLKKVNTKHAGQQSLRIRSDNRVFATAGWDSRVRVYSTKTLAEVAVLKWHAVGCYAAAFAEVDPVPSSSSSSKQVREKGELDSRGGGGEAAEGDDKDKDGEGVGSSKDLISVPKLVAVTVSERRIRQARTAHWLAGGSKDGKVSVWDVF</sequence>
<comment type="subunit">
    <text evidence="5">Component of the ASTRA chromatin remodeling machinery complex.</text>
</comment>
<evidence type="ECO:0000256" key="6">
    <source>
        <dbReference type="ARBA" id="ARBA00040563"/>
    </source>
</evidence>
<gene>
    <name evidence="9" type="ORF">VTJ49DRAFT_4909</name>
</gene>
<dbReference type="EMBL" id="JAZGSY010000395">
    <property type="protein sequence ID" value="KAL1836569.1"/>
    <property type="molecule type" value="Genomic_DNA"/>
</dbReference>
<dbReference type="SMART" id="SM00320">
    <property type="entry name" value="WD40"/>
    <property type="match status" value="5"/>
</dbReference>
<evidence type="ECO:0000256" key="5">
    <source>
        <dbReference type="ARBA" id="ARBA00038749"/>
    </source>
</evidence>
<organism evidence="9 10">
    <name type="scientific">Humicola insolens</name>
    <name type="common">Soft-rot fungus</name>
    <dbReference type="NCBI Taxonomy" id="85995"/>
    <lineage>
        <taxon>Eukaryota</taxon>
        <taxon>Fungi</taxon>
        <taxon>Dikarya</taxon>
        <taxon>Ascomycota</taxon>
        <taxon>Pezizomycotina</taxon>
        <taxon>Sordariomycetes</taxon>
        <taxon>Sordariomycetidae</taxon>
        <taxon>Sordariales</taxon>
        <taxon>Chaetomiaceae</taxon>
        <taxon>Mycothermus</taxon>
    </lineage>
</organism>
<keyword evidence="1 7" id="KW-0853">WD repeat</keyword>
<reference evidence="9 10" key="1">
    <citation type="journal article" date="2024" name="Commun. Biol.">
        <title>Comparative genomic analysis of thermophilic fungi reveals convergent evolutionary adaptations and gene losses.</title>
        <authorList>
            <person name="Steindorff A.S."/>
            <person name="Aguilar-Pontes M.V."/>
            <person name="Robinson A.J."/>
            <person name="Andreopoulos B."/>
            <person name="LaButti K."/>
            <person name="Kuo A."/>
            <person name="Mondo S."/>
            <person name="Riley R."/>
            <person name="Otillar R."/>
            <person name="Haridas S."/>
            <person name="Lipzen A."/>
            <person name="Grimwood J."/>
            <person name="Schmutz J."/>
            <person name="Clum A."/>
            <person name="Reid I.D."/>
            <person name="Moisan M.C."/>
            <person name="Butler G."/>
            <person name="Nguyen T.T.M."/>
            <person name="Dewar K."/>
            <person name="Conant G."/>
            <person name="Drula E."/>
            <person name="Henrissat B."/>
            <person name="Hansel C."/>
            <person name="Singer S."/>
            <person name="Hutchinson M.I."/>
            <person name="de Vries R.P."/>
            <person name="Natvig D.O."/>
            <person name="Powell A.J."/>
            <person name="Tsang A."/>
            <person name="Grigoriev I.V."/>
        </authorList>
    </citation>
    <scope>NUCLEOTIDE SEQUENCE [LARGE SCALE GENOMIC DNA]</scope>
    <source>
        <strain evidence="9 10">CBS 620.91</strain>
    </source>
</reference>
<evidence type="ECO:0000256" key="8">
    <source>
        <dbReference type="SAM" id="MobiDB-lite"/>
    </source>
</evidence>
<name>A0ABR3V473_HUMIN</name>
<accession>A0ABR3V473</accession>
<evidence type="ECO:0000313" key="9">
    <source>
        <dbReference type="EMBL" id="KAL1836569.1"/>
    </source>
</evidence>
<evidence type="ECO:0000256" key="3">
    <source>
        <dbReference type="ARBA" id="ARBA00037338"/>
    </source>
</evidence>
<dbReference type="PANTHER" id="PTHR19854">
    <property type="entry name" value="TRANSDUCIN BETA-LIKE 3"/>
    <property type="match status" value="1"/>
</dbReference>
<dbReference type="Pfam" id="PF00400">
    <property type="entry name" value="WD40"/>
    <property type="match status" value="3"/>
</dbReference>